<reference evidence="6" key="2">
    <citation type="submission" date="2015-08" db="UniProtKB">
        <authorList>
            <consortium name="WormBaseParasite"/>
        </authorList>
    </citation>
    <scope>IDENTIFICATION</scope>
</reference>
<evidence type="ECO:0000313" key="5">
    <source>
        <dbReference type="Proteomes" id="UP000035680"/>
    </source>
</evidence>
<reference evidence="5" key="1">
    <citation type="submission" date="2014-07" db="EMBL/GenBank/DDBJ databases">
        <authorList>
            <person name="Martin A.A"/>
            <person name="De Silva N."/>
        </authorList>
    </citation>
    <scope>NUCLEOTIDE SEQUENCE</scope>
</reference>
<feature type="domain" description="Protein HGH1 N-terminal" evidence="3">
    <location>
        <begin position="108"/>
        <end position="263"/>
    </location>
</feature>
<feature type="domain" description="Protein HGH1 C-terminal" evidence="4">
    <location>
        <begin position="276"/>
        <end position="336"/>
    </location>
</feature>
<evidence type="ECO:0000256" key="1">
    <source>
        <dbReference type="ARBA" id="ARBA00006712"/>
    </source>
</evidence>
<dbReference type="SUPFAM" id="SSF48371">
    <property type="entry name" value="ARM repeat"/>
    <property type="match status" value="1"/>
</dbReference>
<dbReference type="PANTHER" id="PTHR13387">
    <property type="entry name" value="PROTEIN HGH1 HOMOLOG"/>
    <property type="match status" value="1"/>
</dbReference>
<dbReference type="PANTHER" id="PTHR13387:SF9">
    <property type="entry name" value="PROTEIN HGH1 HOMOLOG"/>
    <property type="match status" value="1"/>
</dbReference>
<evidence type="ECO:0000256" key="2">
    <source>
        <dbReference type="ARBA" id="ARBA00014076"/>
    </source>
</evidence>
<dbReference type="InterPro" id="IPR039717">
    <property type="entry name" value="Hgh1"/>
</dbReference>
<name>A0A0K0G2Z7_STRVS</name>
<evidence type="ECO:0000259" key="4">
    <source>
        <dbReference type="Pfam" id="PF04064"/>
    </source>
</evidence>
<dbReference type="Gene3D" id="1.25.10.10">
    <property type="entry name" value="Leucine-rich Repeat Variant"/>
    <property type="match status" value="1"/>
</dbReference>
<dbReference type="Pfam" id="PF04063">
    <property type="entry name" value="DUF383"/>
    <property type="match status" value="1"/>
</dbReference>
<proteinExistence type="inferred from homology"/>
<dbReference type="InterPro" id="IPR016024">
    <property type="entry name" value="ARM-type_fold"/>
</dbReference>
<comment type="similarity">
    <text evidence="1">Belongs to the HGH1 family.</text>
</comment>
<dbReference type="STRING" id="75913.A0A0K0G2Z7"/>
<dbReference type="Proteomes" id="UP000035680">
    <property type="component" value="Unassembled WGS sequence"/>
</dbReference>
<dbReference type="InterPro" id="IPR007206">
    <property type="entry name" value="Protein_HGH1_C"/>
</dbReference>
<protein>
    <recommendedName>
        <fullName evidence="2">Protein HGH1 homolog</fullName>
    </recommendedName>
</protein>
<evidence type="ECO:0000313" key="6">
    <source>
        <dbReference type="WBParaSite" id="SVE_1909800.1"/>
    </source>
</evidence>
<keyword evidence="5" id="KW-1185">Reference proteome</keyword>
<sequence>MECLHIEIMGSPTLVTELAQFIDPKVRPDLRSLAITHLIGTGTTGDSHEIFISENFKITKALVNVFDKVKEERVNIMTIFINLTASSGVVAKHLINNTELPLMAINCIKSKEPLASLSSKLLSNLSHHYPENIYEKFNSHWSDFLTHVLDMLLKKDNEECSDFLGLVLINFSQLQSFRKILTHKALSQLFPLLKQSEQPKRRLMAIDIMRNLSFDDNLHEKLLEESDDFLAAILSLITDECYELDDDEQAKLPLDLQYYEGKRVNDEIIEEKIVETLYQLCATKVGRNTLRSKGVYPLLREFDKATSDSNVKLKMADQENTLHALIGVLIRYEEEMEIPNDLYSIRNLE</sequence>
<evidence type="ECO:0000259" key="3">
    <source>
        <dbReference type="Pfam" id="PF04063"/>
    </source>
</evidence>
<organism evidence="5 6">
    <name type="scientific">Strongyloides venezuelensis</name>
    <name type="common">Threadworm</name>
    <dbReference type="NCBI Taxonomy" id="75913"/>
    <lineage>
        <taxon>Eukaryota</taxon>
        <taxon>Metazoa</taxon>
        <taxon>Ecdysozoa</taxon>
        <taxon>Nematoda</taxon>
        <taxon>Chromadorea</taxon>
        <taxon>Rhabditida</taxon>
        <taxon>Tylenchina</taxon>
        <taxon>Panagrolaimomorpha</taxon>
        <taxon>Strongyloidoidea</taxon>
        <taxon>Strongyloididae</taxon>
        <taxon>Strongyloides</taxon>
    </lineage>
</organism>
<dbReference type="Pfam" id="PF04064">
    <property type="entry name" value="DUF384"/>
    <property type="match status" value="1"/>
</dbReference>
<dbReference type="WBParaSite" id="SVE_1909800.1">
    <property type="protein sequence ID" value="SVE_1909800.1"/>
    <property type="gene ID" value="SVE_1909800"/>
</dbReference>
<accession>A0A0K0G2Z7</accession>
<dbReference type="InterPro" id="IPR011989">
    <property type="entry name" value="ARM-like"/>
</dbReference>
<dbReference type="AlphaFoldDB" id="A0A0K0G2Z7"/>
<dbReference type="InterPro" id="IPR007205">
    <property type="entry name" value="Protein_HGH1_N"/>
</dbReference>